<comment type="caution">
    <text evidence="2">The sequence shown here is derived from an EMBL/GenBank/DDBJ whole genome shotgun (WGS) entry which is preliminary data.</text>
</comment>
<dbReference type="RefSeq" id="WP_154282757.1">
    <property type="nucleotide sequence ID" value="NZ_JBHUJQ010000001.1"/>
</dbReference>
<dbReference type="Pfam" id="PF12146">
    <property type="entry name" value="Hydrolase_4"/>
    <property type="match status" value="1"/>
</dbReference>
<sequence>MTLPAGRQLAAVITTPKNVKNFPIVVFVHGSGPSDMDETIGANKPFKDLAGGLAAKGIGSVRYVKRTLIYANEFNKPYTVKEEVLDDATAAIALAKTIPGADLKQVYVFGHSLGGMLAPKLATTSPELAGIIMAAAPARKLSDIITEQNRYMFGLSKDTTAANKTQLNEAIKEINKSRITQLGTTIKPDSVILGIPAKYWADLNAYNQVSVAKGLGKQRIFVLQGGNDFQVSKADFDLWSTALGKKKNVQLKYYPALNHLLSEQTEKTNTSQYQIPKNVSEALVNDLATWIKTK</sequence>
<protein>
    <submittedName>
        <fullName evidence="2">Alpha/beta fold hydrolase</fullName>
    </submittedName>
</protein>
<accession>A0A7K0G3R0</accession>
<dbReference type="PANTHER" id="PTHR43265">
    <property type="entry name" value="ESTERASE ESTD"/>
    <property type="match status" value="1"/>
</dbReference>
<dbReference type="EMBL" id="WKKH01000049">
    <property type="protein sequence ID" value="MRX78351.1"/>
    <property type="molecule type" value="Genomic_DNA"/>
</dbReference>
<keyword evidence="3" id="KW-1185">Reference proteome</keyword>
<evidence type="ECO:0000259" key="1">
    <source>
        <dbReference type="Pfam" id="PF12146"/>
    </source>
</evidence>
<reference evidence="2 3" key="1">
    <citation type="submission" date="2019-11" db="EMBL/GenBank/DDBJ databases">
        <title>Pedobacter petrophilus genome.</title>
        <authorList>
            <person name="Feldbauer M.J."/>
            <person name="Newman J.D."/>
        </authorList>
    </citation>
    <scope>NUCLEOTIDE SEQUENCE [LARGE SCALE GENOMIC DNA]</scope>
    <source>
        <strain evidence="2 3">LMG 29686</strain>
    </source>
</reference>
<dbReference type="Proteomes" id="UP000487757">
    <property type="component" value="Unassembled WGS sequence"/>
</dbReference>
<feature type="domain" description="Serine aminopeptidase S33" evidence="1">
    <location>
        <begin position="83"/>
        <end position="261"/>
    </location>
</feature>
<dbReference type="InterPro" id="IPR029058">
    <property type="entry name" value="AB_hydrolase_fold"/>
</dbReference>
<dbReference type="PANTHER" id="PTHR43265:SF1">
    <property type="entry name" value="ESTERASE ESTD"/>
    <property type="match status" value="1"/>
</dbReference>
<dbReference type="InterPro" id="IPR022742">
    <property type="entry name" value="Hydrolase_4"/>
</dbReference>
<evidence type="ECO:0000313" key="3">
    <source>
        <dbReference type="Proteomes" id="UP000487757"/>
    </source>
</evidence>
<dbReference type="AlphaFoldDB" id="A0A7K0G3R0"/>
<dbReference type="GO" id="GO:0052689">
    <property type="term" value="F:carboxylic ester hydrolase activity"/>
    <property type="evidence" value="ECO:0007669"/>
    <property type="project" value="TreeGrafter"/>
</dbReference>
<dbReference type="OrthoDB" id="9809549at2"/>
<dbReference type="SUPFAM" id="SSF53474">
    <property type="entry name" value="alpha/beta-Hydrolases"/>
    <property type="match status" value="1"/>
</dbReference>
<gene>
    <name evidence="2" type="ORF">GJU39_19900</name>
</gene>
<keyword evidence="2" id="KW-0378">Hydrolase</keyword>
<dbReference type="InterPro" id="IPR053145">
    <property type="entry name" value="AB_hydrolase_Est10"/>
</dbReference>
<name>A0A7K0G3R0_9SPHI</name>
<proteinExistence type="predicted"/>
<organism evidence="2 3">
    <name type="scientific">Pedobacter petrophilus</name>
    <dbReference type="NCBI Taxonomy" id="1908241"/>
    <lineage>
        <taxon>Bacteria</taxon>
        <taxon>Pseudomonadati</taxon>
        <taxon>Bacteroidota</taxon>
        <taxon>Sphingobacteriia</taxon>
        <taxon>Sphingobacteriales</taxon>
        <taxon>Sphingobacteriaceae</taxon>
        <taxon>Pedobacter</taxon>
    </lineage>
</organism>
<dbReference type="Gene3D" id="3.40.50.1820">
    <property type="entry name" value="alpha/beta hydrolase"/>
    <property type="match status" value="1"/>
</dbReference>
<evidence type="ECO:0000313" key="2">
    <source>
        <dbReference type="EMBL" id="MRX78351.1"/>
    </source>
</evidence>